<dbReference type="EMBL" id="JABWMJ010000013">
    <property type="protein sequence ID" value="NUZ08500.1"/>
    <property type="molecule type" value="Genomic_DNA"/>
</dbReference>
<name>A0A7Y6NSG4_9BURK</name>
<dbReference type="Proteomes" id="UP000529637">
    <property type="component" value="Unassembled WGS sequence"/>
</dbReference>
<dbReference type="RefSeq" id="WP_176071231.1">
    <property type="nucleotide sequence ID" value="NZ_JABWMJ010000013.1"/>
</dbReference>
<reference evidence="1 2" key="1">
    <citation type="submission" date="2020-06" db="EMBL/GenBank/DDBJ databases">
        <title>Schlegella sp. ID0723 isolated from air conditioner.</title>
        <authorList>
            <person name="Kim D.Y."/>
            <person name="Kim D.-U."/>
        </authorList>
    </citation>
    <scope>NUCLEOTIDE SEQUENCE [LARGE SCALE GENOMIC DNA]</scope>
    <source>
        <strain evidence="1 2">ID0723</strain>
    </source>
</reference>
<dbReference type="AlphaFoldDB" id="A0A7Y6NSG4"/>
<protein>
    <submittedName>
        <fullName evidence="1">Uncharacterized protein</fullName>
    </submittedName>
</protein>
<sequence length="75" mass="8310">MIRIDALWLCTEPQIVDGGMATGGRLAHTLISRFVDHLPYYRQEACVHRPRACKARRTTTADHPASLTGACSWSA</sequence>
<proteinExistence type="predicted"/>
<keyword evidence="2" id="KW-1185">Reference proteome</keyword>
<organism evidence="1 2">
    <name type="scientific">Piscinibacter koreensis</name>
    <dbReference type="NCBI Taxonomy" id="2742824"/>
    <lineage>
        <taxon>Bacteria</taxon>
        <taxon>Pseudomonadati</taxon>
        <taxon>Pseudomonadota</taxon>
        <taxon>Betaproteobacteria</taxon>
        <taxon>Burkholderiales</taxon>
        <taxon>Sphaerotilaceae</taxon>
        <taxon>Piscinibacter</taxon>
    </lineage>
</organism>
<gene>
    <name evidence="1" type="ORF">HQN59_22385</name>
</gene>
<evidence type="ECO:0000313" key="1">
    <source>
        <dbReference type="EMBL" id="NUZ08500.1"/>
    </source>
</evidence>
<evidence type="ECO:0000313" key="2">
    <source>
        <dbReference type="Proteomes" id="UP000529637"/>
    </source>
</evidence>
<accession>A0A7Y6NSG4</accession>
<comment type="caution">
    <text evidence="1">The sequence shown here is derived from an EMBL/GenBank/DDBJ whole genome shotgun (WGS) entry which is preliminary data.</text>
</comment>